<dbReference type="Proteomes" id="UP000282311">
    <property type="component" value="Unassembled WGS sequence"/>
</dbReference>
<accession>A0A3B0C0J5</accession>
<comment type="caution">
    <text evidence="2">The sequence shown here is derived from an EMBL/GenBank/DDBJ whole genome shotgun (WGS) entry which is preliminary data.</text>
</comment>
<evidence type="ECO:0000313" key="2">
    <source>
        <dbReference type="EMBL" id="RKN78870.1"/>
    </source>
</evidence>
<protein>
    <submittedName>
        <fullName evidence="2">Uncharacterized protein</fullName>
    </submittedName>
</protein>
<proteinExistence type="predicted"/>
<dbReference type="InterPro" id="IPR029044">
    <property type="entry name" value="Nucleotide-diphossugar_trans"/>
</dbReference>
<dbReference type="RefSeq" id="WP_120749537.1">
    <property type="nucleotide sequence ID" value="NZ_RBAH01000018.1"/>
</dbReference>
<dbReference type="Gene3D" id="3.90.550.10">
    <property type="entry name" value="Spore Coat Polysaccharide Biosynthesis Protein SpsA, Chain A"/>
    <property type="match status" value="1"/>
</dbReference>
<dbReference type="OrthoDB" id="2990399at2"/>
<reference evidence="2 3" key="1">
    <citation type="journal article" date="2007" name="Int. J. Syst. Evol. Microbiol.">
        <title>Paenibacillus ginsengarvi sp. nov., isolated from soil from ginseng cultivation.</title>
        <authorList>
            <person name="Yoon M.H."/>
            <person name="Ten L.N."/>
            <person name="Im W.T."/>
        </authorList>
    </citation>
    <scope>NUCLEOTIDE SEQUENCE [LARGE SCALE GENOMIC DNA]</scope>
    <source>
        <strain evidence="2 3">KCTC 13059</strain>
    </source>
</reference>
<keyword evidence="1" id="KW-0472">Membrane</keyword>
<evidence type="ECO:0000256" key="1">
    <source>
        <dbReference type="SAM" id="Phobius"/>
    </source>
</evidence>
<keyword evidence="1" id="KW-0812">Transmembrane</keyword>
<keyword evidence="1" id="KW-1133">Transmembrane helix</keyword>
<sequence>MIIGLLSIIGTYGLAIALVHLVWYRWRRSRPNPIHYVLITRNNALHIEWYLRTLLFVSQFKAREVHIVVIDEQSEDETVAIVERMAATRTNQFDILEWSGPSQLDEVMLRYANEEVVLVRLSNAEELQNLPLFQ</sequence>
<gene>
    <name evidence="2" type="ORF">D7M11_22615</name>
</gene>
<keyword evidence="3" id="KW-1185">Reference proteome</keyword>
<organism evidence="2 3">
    <name type="scientific">Paenibacillus ginsengarvi</name>
    <dbReference type="NCBI Taxonomy" id="400777"/>
    <lineage>
        <taxon>Bacteria</taxon>
        <taxon>Bacillati</taxon>
        <taxon>Bacillota</taxon>
        <taxon>Bacilli</taxon>
        <taxon>Bacillales</taxon>
        <taxon>Paenibacillaceae</taxon>
        <taxon>Paenibacillus</taxon>
    </lineage>
</organism>
<feature type="transmembrane region" description="Helical" evidence="1">
    <location>
        <begin position="6"/>
        <end position="24"/>
    </location>
</feature>
<dbReference type="AlphaFoldDB" id="A0A3B0C0J5"/>
<evidence type="ECO:0000313" key="3">
    <source>
        <dbReference type="Proteomes" id="UP000282311"/>
    </source>
</evidence>
<name>A0A3B0C0J5_9BACL</name>
<dbReference type="EMBL" id="RBAH01000018">
    <property type="protein sequence ID" value="RKN78870.1"/>
    <property type="molecule type" value="Genomic_DNA"/>
</dbReference>